<evidence type="ECO:0000313" key="2">
    <source>
        <dbReference type="Proteomes" id="UP000594707"/>
    </source>
</evidence>
<dbReference type="AlphaFoldDB" id="A0A7S9RR36"/>
<evidence type="ECO:0000313" key="1">
    <source>
        <dbReference type="EMBL" id="QPH96386.1"/>
    </source>
</evidence>
<gene>
    <name evidence="1" type="ORF">CVT08_03590</name>
</gene>
<dbReference type="EMBL" id="CP060705">
    <property type="protein sequence ID" value="QPH96386.1"/>
    <property type="molecule type" value="Genomic_DNA"/>
</dbReference>
<proteinExistence type="predicted"/>
<sequence length="57" mass="6587">MIKERFISKFSLLLDVRNLAFGARHIKFNKFSAKTRAILCVFHSLDGKFIFCHVGTL</sequence>
<reference evidence="1 2" key="1">
    <citation type="journal article" date="2018" name="Emerg. Microbes Infect.">
        <title>Genomic analysis of oral Campylobacter concisus strains identified a potential bacterial molecular marker associated with active Crohn's disease.</title>
        <authorList>
            <person name="Liu F."/>
            <person name="Ma R."/>
            <person name="Tay C.Y.A."/>
            <person name="Octavia S."/>
            <person name="Lan R."/>
            <person name="Chung H.K.L."/>
            <person name="Riordan S.M."/>
            <person name="Grimm M.C."/>
            <person name="Leong R.W."/>
            <person name="Tanaka M.M."/>
            <person name="Connor S."/>
            <person name="Zhang L."/>
        </authorList>
    </citation>
    <scope>NUCLEOTIDE SEQUENCE [LARGE SCALE GENOMIC DNA]</scope>
    <source>
        <strain evidence="1 2">P13UCO-S1</strain>
    </source>
</reference>
<dbReference type="Proteomes" id="UP000594707">
    <property type="component" value="Chromosome"/>
</dbReference>
<protein>
    <submittedName>
        <fullName evidence="1">Uncharacterized protein</fullName>
    </submittedName>
</protein>
<accession>A0A7S9RR36</accession>
<name>A0A7S9RR36_9BACT</name>
<organism evidence="1 2">
    <name type="scientific">Campylobacter concisus</name>
    <dbReference type="NCBI Taxonomy" id="199"/>
    <lineage>
        <taxon>Bacteria</taxon>
        <taxon>Pseudomonadati</taxon>
        <taxon>Campylobacterota</taxon>
        <taxon>Epsilonproteobacteria</taxon>
        <taxon>Campylobacterales</taxon>
        <taxon>Campylobacteraceae</taxon>
        <taxon>Campylobacter</taxon>
    </lineage>
</organism>
<dbReference type="RefSeq" id="WP_159071001.1">
    <property type="nucleotide sequence ID" value="NZ_CP060705.1"/>
</dbReference>